<dbReference type="PANTHER" id="PTHR43649">
    <property type="entry name" value="ARABINOSE-BINDING PROTEIN-RELATED"/>
    <property type="match status" value="1"/>
</dbReference>
<keyword evidence="4" id="KW-1185">Reference proteome</keyword>
<dbReference type="PATRIC" id="fig|482957.22.peg.4577"/>
<dbReference type="Gene3D" id="3.40.190.10">
    <property type="entry name" value="Periplasmic binding protein-like II"/>
    <property type="match status" value="2"/>
</dbReference>
<protein>
    <submittedName>
        <fullName evidence="3">Carbohydrate ABC transporter substrate-binding protein, CUT1 family</fullName>
    </submittedName>
</protein>
<evidence type="ECO:0000313" key="3">
    <source>
        <dbReference type="EMBL" id="ABB11053.1"/>
    </source>
</evidence>
<sequence length="496" mass="53430">METQYREPWRGRSGAVFPPFSSGAGSFCPAHLRVSRIARLAACHNTFTVDVNNGDASGDPTCRPRCTRVQRMVVPLQTPIERDHMTLLSRLRALSAALALSFAATHAVAADLVIAGRDDIYGKGLADAVAGFNKLHPGTEIELLKLPNANLYQKLKLSMREGTGAYDLVMMDDTWAPEFIGNGWLKPLPASLADADLVPSTVALGRNAAGALYALPIVGNVEMFAYRKDLLAKYKLQPPRNWDDVLKIAQTVGGADKSVSGVVFRGTKGNPVVTGFLPILWAYGGDVFDHAGNVTIDSREAQAALKTFLALKASAPKDVDVYGAAEVRDALQRGTAAQSIEVWPAWVPALDDPKQSRVVGQIALQPPPGQTAGPAPMLGIWQMGIPKDAPHAKLAQDFLAYLTARDTQTRLAGIGIPPTRRSVFNDPALVRQYRWYPDQLKALEAGRARPRVKDWQQVESILGDQLQLALTGQAAPDAALRQAQQKIAQATAAAGK</sequence>
<dbReference type="Proteomes" id="UP000002705">
    <property type="component" value="Chromosome 2"/>
</dbReference>
<comment type="similarity">
    <text evidence="2">Belongs to the bacterial solute-binding protein 1 family.</text>
</comment>
<reference evidence="3" key="1">
    <citation type="submission" date="2005-10" db="EMBL/GenBank/DDBJ databases">
        <title>Complete sequence of chromosome 2 of Burkholderia sp. 383.</title>
        <authorList>
            <consortium name="US DOE Joint Genome Institute"/>
            <person name="Copeland A."/>
            <person name="Lucas S."/>
            <person name="Lapidus A."/>
            <person name="Barry K."/>
            <person name="Detter J.C."/>
            <person name="Glavina T."/>
            <person name="Hammon N."/>
            <person name="Israni S."/>
            <person name="Pitluck S."/>
            <person name="Chain P."/>
            <person name="Malfatti S."/>
            <person name="Shin M."/>
            <person name="Vergez L."/>
            <person name="Schmutz J."/>
            <person name="Larimer F."/>
            <person name="Land M."/>
            <person name="Kyrpides N."/>
            <person name="Lykidis A."/>
            <person name="Richardson P."/>
        </authorList>
    </citation>
    <scope>NUCLEOTIDE SEQUENCE [LARGE SCALE GENOMIC DNA]</scope>
    <source>
        <strain evidence="3">383</strain>
    </source>
</reference>
<gene>
    <name evidence="3" type="ordered locus">Bcep18194_B0939</name>
</gene>
<dbReference type="InterPro" id="IPR006059">
    <property type="entry name" value="SBP"/>
</dbReference>
<dbReference type="SUPFAM" id="SSF53850">
    <property type="entry name" value="Periplasmic binding protein-like II"/>
    <property type="match status" value="1"/>
</dbReference>
<dbReference type="HOGENOM" id="CLU_031285_9_2_4"/>
<evidence type="ECO:0000256" key="1">
    <source>
        <dbReference type="ARBA" id="ARBA00004418"/>
    </source>
</evidence>
<dbReference type="Pfam" id="PF01547">
    <property type="entry name" value="SBP_bac_1"/>
    <property type="match status" value="1"/>
</dbReference>
<evidence type="ECO:0000313" key="4">
    <source>
        <dbReference type="Proteomes" id="UP000002705"/>
    </source>
</evidence>
<comment type="subcellular location">
    <subcellularLocation>
        <location evidence="1">Periplasm</location>
    </subcellularLocation>
</comment>
<accession>Q398Q8</accession>
<evidence type="ECO:0000256" key="2">
    <source>
        <dbReference type="ARBA" id="ARBA00008520"/>
    </source>
</evidence>
<dbReference type="CDD" id="cd14750">
    <property type="entry name" value="PBP2_TMBP"/>
    <property type="match status" value="1"/>
</dbReference>
<dbReference type="KEGG" id="bur:Bcep18194_B0939"/>
<dbReference type="EMBL" id="CP000152">
    <property type="protein sequence ID" value="ABB11053.1"/>
    <property type="molecule type" value="Genomic_DNA"/>
</dbReference>
<dbReference type="GO" id="GO:0042597">
    <property type="term" value="C:periplasmic space"/>
    <property type="evidence" value="ECO:0007669"/>
    <property type="project" value="UniProtKB-SubCell"/>
</dbReference>
<dbReference type="AlphaFoldDB" id="Q398Q8"/>
<proteinExistence type="inferred from homology"/>
<dbReference type="PANTHER" id="PTHR43649:SF12">
    <property type="entry name" value="DIACETYLCHITOBIOSE BINDING PROTEIN DASA"/>
    <property type="match status" value="1"/>
</dbReference>
<name>Q398Q8_BURL3</name>
<dbReference type="InterPro" id="IPR050490">
    <property type="entry name" value="Bact_solute-bd_prot1"/>
</dbReference>
<organism evidence="3 4">
    <name type="scientific">Burkholderia lata (strain ATCC 17760 / DSM 23089 / LMG 22485 / NCIMB 9086 / R18194 / 383)</name>
    <dbReference type="NCBI Taxonomy" id="482957"/>
    <lineage>
        <taxon>Bacteria</taxon>
        <taxon>Pseudomonadati</taxon>
        <taxon>Pseudomonadota</taxon>
        <taxon>Betaproteobacteria</taxon>
        <taxon>Burkholderiales</taxon>
        <taxon>Burkholderiaceae</taxon>
        <taxon>Burkholderia</taxon>
        <taxon>Burkholderia cepacia complex</taxon>
    </lineage>
</organism>